<dbReference type="EMBL" id="CP036272">
    <property type="protein sequence ID" value="QDT61080.1"/>
    <property type="molecule type" value="Genomic_DNA"/>
</dbReference>
<name>A0A517SY56_9BACT</name>
<protein>
    <submittedName>
        <fullName evidence="1">Uncharacterized protein</fullName>
    </submittedName>
</protein>
<sequence length="58" mass="6688">MNADVLGLFCRLRPERWILFAIPKETVWQRGLIAGINCRDYQCELPLARVLSRLIGMA</sequence>
<dbReference type="Proteomes" id="UP000315003">
    <property type="component" value="Chromosome"/>
</dbReference>
<evidence type="ECO:0000313" key="1">
    <source>
        <dbReference type="EMBL" id="QDT61080.1"/>
    </source>
</evidence>
<keyword evidence="2" id="KW-1185">Reference proteome</keyword>
<reference evidence="1 2" key="1">
    <citation type="submission" date="2019-02" db="EMBL/GenBank/DDBJ databases">
        <title>Deep-cultivation of Planctomycetes and their phenomic and genomic characterization uncovers novel biology.</title>
        <authorList>
            <person name="Wiegand S."/>
            <person name="Jogler M."/>
            <person name="Boedeker C."/>
            <person name="Pinto D."/>
            <person name="Vollmers J."/>
            <person name="Rivas-Marin E."/>
            <person name="Kohn T."/>
            <person name="Peeters S.H."/>
            <person name="Heuer A."/>
            <person name="Rast P."/>
            <person name="Oberbeckmann S."/>
            <person name="Bunk B."/>
            <person name="Jeske O."/>
            <person name="Meyerdierks A."/>
            <person name="Storesund J.E."/>
            <person name="Kallscheuer N."/>
            <person name="Luecker S."/>
            <person name="Lage O.M."/>
            <person name="Pohl T."/>
            <person name="Merkel B.J."/>
            <person name="Hornburger P."/>
            <person name="Mueller R.-W."/>
            <person name="Bruemmer F."/>
            <person name="Labrenz M."/>
            <person name="Spormann A.M."/>
            <person name="Op den Camp H."/>
            <person name="Overmann J."/>
            <person name="Amann R."/>
            <person name="Jetten M.S.M."/>
            <person name="Mascher T."/>
            <person name="Medema M.H."/>
            <person name="Devos D.P."/>
            <person name="Kaster A.-K."/>
            <person name="Ovreas L."/>
            <person name="Rohde M."/>
            <person name="Galperin M.Y."/>
            <person name="Jogler C."/>
        </authorList>
    </citation>
    <scope>NUCLEOTIDE SEQUENCE [LARGE SCALE GENOMIC DNA]</scope>
    <source>
        <strain evidence="1 2">SV_7m_r</strain>
    </source>
</reference>
<proteinExistence type="predicted"/>
<dbReference type="AlphaFoldDB" id="A0A517SY56"/>
<accession>A0A517SY56</accession>
<evidence type="ECO:0000313" key="2">
    <source>
        <dbReference type="Proteomes" id="UP000315003"/>
    </source>
</evidence>
<gene>
    <name evidence="1" type="ORF">SV7mr_36110</name>
</gene>
<organism evidence="1 2">
    <name type="scientific">Stieleria bergensis</name>
    <dbReference type="NCBI Taxonomy" id="2528025"/>
    <lineage>
        <taxon>Bacteria</taxon>
        <taxon>Pseudomonadati</taxon>
        <taxon>Planctomycetota</taxon>
        <taxon>Planctomycetia</taxon>
        <taxon>Pirellulales</taxon>
        <taxon>Pirellulaceae</taxon>
        <taxon>Stieleria</taxon>
    </lineage>
</organism>